<gene>
    <name evidence="2" type="ORF">MBM_05771</name>
</gene>
<dbReference type="STRING" id="1072389.K1WEB5"/>
<feature type="compositionally biased region" description="Low complexity" evidence="1">
    <location>
        <begin position="146"/>
        <end position="161"/>
    </location>
</feature>
<name>K1WEB5_MARBU</name>
<dbReference type="HOGENOM" id="CLU_314250_0_0_1"/>
<feature type="compositionally biased region" description="Basic and acidic residues" evidence="1">
    <location>
        <begin position="205"/>
        <end position="216"/>
    </location>
</feature>
<feature type="compositionally biased region" description="Low complexity" evidence="1">
    <location>
        <begin position="90"/>
        <end position="99"/>
    </location>
</feature>
<feature type="compositionally biased region" description="Acidic residues" evidence="1">
    <location>
        <begin position="361"/>
        <end position="376"/>
    </location>
</feature>
<feature type="compositionally biased region" description="Polar residues" evidence="1">
    <location>
        <begin position="503"/>
        <end position="520"/>
    </location>
</feature>
<feature type="region of interest" description="Disordered" evidence="1">
    <location>
        <begin position="64"/>
        <end position="216"/>
    </location>
</feature>
<dbReference type="OMA" id="IYCERTI"/>
<feature type="compositionally biased region" description="Polar residues" evidence="1">
    <location>
        <begin position="319"/>
        <end position="328"/>
    </location>
</feature>
<feature type="compositionally biased region" description="Basic and acidic residues" evidence="1">
    <location>
        <begin position="486"/>
        <end position="502"/>
    </location>
</feature>
<protein>
    <submittedName>
        <fullName evidence="2">Uncharacterized protein</fullName>
    </submittedName>
</protein>
<feature type="compositionally biased region" description="Basic and acidic residues" evidence="1">
    <location>
        <begin position="269"/>
        <end position="304"/>
    </location>
</feature>
<feature type="compositionally biased region" description="Basic and acidic residues" evidence="1">
    <location>
        <begin position="184"/>
        <end position="194"/>
    </location>
</feature>
<evidence type="ECO:0000313" key="2">
    <source>
        <dbReference type="EMBL" id="EKD15760.1"/>
    </source>
</evidence>
<dbReference type="OrthoDB" id="3439035at2759"/>
<evidence type="ECO:0000313" key="3">
    <source>
        <dbReference type="Proteomes" id="UP000006753"/>
    </source>
</evidence>
<feature type="compositionally biased region" description="Basic and acidic residues" evidence="1">
    <location>
        <begin position="409"/>
        <end position="447"/>
    </location>
</feature>
<dbReference type="GeneID" id="18761706"/>
<dbReference type="AlphaFoldDB" id="K1WEB5"/>
<evidence type="ECO:0000256" key="1">
    <source>
        <dbReference type="SAM" id="MobiDB-lite"/>
    </source>
</evidence>
<accession>K1WEB5</accession>
<feature type="compositionally biased region" description="Polar residues" evidence="1">
    <location>
        <begin position="578"/>
        <end position="599"/>
    </location>
</feature>
<dbReference type="KEGG" id="mbe:MBM_05771"/>
<feature type="compositionally biased region" description="Basic and acidic residues" evidence="1">
    <location>
        <begin position="377"/>
        <end position="401"/>
    </location>
</feature>
<sequence>MERERDHAISHRRGRWLQGSPSPAPRPRAQSKEELDVMYAEIDARKARFERRMAVHERTKHIPRFVKRPPVEDYETQGAFSRNYNHGRPRTAPSPTSSADSTNTGSFDAGVDRSRSELFDPDIPLNIPKAWSKSKPYPNWAQNTMRESVAASAAEARTGVGSKDPSAVSEDRFQQSNADVSLRSIDHGTSDRKRTSQWRSSSPQKNHEYRGRSPERSRIWDADVDFTARSLQLEMSPMLRIKPVSRLEEIREREIQDLSARAVATDRLEEIKGRNSEERSLKEETPVPESREPKEEIYCERTILEEEGYPIPGTPITVFPNNSYPHRSNSNHKREDSYDTLRKLSRLLSQSPGPYRRREEEHEEHEGDEEDEGDEGDKEKEDEYAEERRRLIDTRAVRVSEKTAMAVEISEKRAQSPRPNPEKQAGEKQAEKEAEAPLEKQSGRLQERINGLSHNNSRRRWSRIGAGFPIDSPRKRGSTASTPPKLDADPEERISAEPKLSELQENLSEKNLITVPSRSTFRFDGGHLDETPRPKAGPLSLPTPRVTGAFIETPAPSRDTESQQSTSPSHELFDPVALTTSASESQQSPKNSGDSTALQQVEKPKIRAPDIPHPSANVPQHARTQSPPRGVSLNREVTERELGRFSRPPLVNTAKVSTAAEDLRRLEIEAGIEDSTLDNFETLYKHDTAHKESIIRNSNPEPLLVPLHIDPKILLSAEERERQIELLIWARMEQRLRNTSTSIRDAKHGIERLEQQVSAVHDLPSTVLPSKPSDGSSHHIKIQIDMKLPRLWTKKPVAVTGSPPQARGRFASFGPSRNWKFTWLGLILVIFFAWFTAEWTMCEIYCHPLASTKNTWQPTDPFFPWAIPTKLDQWTGEIASSALYGVKERLDNWRDPEGLRYKRLHYHPYGGGANDWWLGRGAPMEVFKSDTRDSSIFNDDYD</sequence>
<dbReference type="eggNOG" id="ENOG502SBBS">
    <property type="taxonomic scope" value="Eukaryota"/>
</dbReference>
<dbReference type="Proteomes" id="UP000006753">
    <property type="component" value="Unassembled WGS sequence"/>
</dbReference>
<organism evidence="2 3">
    <name type="scientific">Marssonina brunnea f. sp. multigermtubi (strain MB_m1)</name>
    <name type="common">Marssonina leaf spot fungus</name>
    <dbReference type="NCBI Taxonomy" id="1072389"/>
    <lineage>
        <taxon>Eukaryota</taxon>
        <taxon>Fungi</taxon>
        <taxon>Dikarya</taxon>
        <taxon>Ascomycota</taxon>
        <taxon>Pezizomycotina</taxon>
        <taxon>Leotiomycetes</taxon>
        <taxon>Helotiales</taxon>
        <taxon>Drepanopezizaceae</taxon>
        <taxon>Drepanopeziza</taxon>
    </lineage>
</organism>
<dbReference type="RefSeq" id="XP_007293660.1">
    <property type="nucleotide sequence ID" value="XM_007293598.1"/>
</dbReference>
<keyword evidence="3" id="KW-1185">Reference proteome</keyword>
<dbReference type="EMBL" id="JH921440">
    <property type="protein sequence ID" value="EKD15760.1"/>
    <property type="molecule type" value="Genomic_DNA"/>
</dbReference>
<feature type="compositionally biased region" description="Basic and acidic residues" evidence="1">
    <location>
        <begin position="332"/>
        <end position="342"/>
    </location>
</feature>
<feature type="compositionally biased region" description="Basic and acidic residues" evidence="1">
    <location>
        <begin position="524"/>
        <end position="533"/>
    </location>
</feature>
<dbReference type="InParanoid" id="K1WEB5"/>
<reference evidence="2 3" key="1">
    <citation type="journal article" date="2012" name="BMC Genomics">
        <title>Sequencing the genome of Marssonina brunnea reveals fungus-poplar co-evolution.</title>
        <authorList>
            <person name="Zhu S."/>
            <person name="Cao Y.-Z."/>
            <person name="Jiang C."/>
            <person name="Tan B.-Y."/>
            <person name="Wang Z."/>
            <person name="Feng S."/>
            <person name="Zhang L."/>
            <person name="Su X.-H."/>
            <person name="Brejova B."/>
            <person name="Vinar T."/>
            <person name="Xu M."/>
            <person name="Wang M.-X."/>
            <person name="Zhang S.-G."/>
            <person name="Huang M.-R."/>
            <person name="Wu R."/>
            <person name="Zhou Y."/>
        </authorList>
    </citation>
    <scope>NUCLEOTIDE SEQUENCE [LARGE SCALE GENOMIC DNA]</scope>
    <source>
        <strain evidence="2 3">MB_m1</strain>
    </source>
</reference>
<feature type="region of interest" description="Disordered" evidence="1">
    <location>
        <begin position="1"/>
        <end position="34"/>
    </location>
</feature>
<feature type="region of interest" description="Disordered" evidence="1">
    <location>
        <begin position="269"/>
        <end position="633"/>
    </location>
</feature>
<proteinExistence type="predicted"/>